<dbReference type="AlphaFoldDB" id="A0A3P8UJA1"/>
<dbReference type="Gene3D" id="2.60.120.200">
    <property type="match status" value="1"/>
</dbReference>
<dbReference type="Pfam" id="PF02210">
    <property type="entry name" value="Laminin_G_2"/>
    <property type="match status" value="1"/>
</dbReference>
<dbReference type="OMA" id="FEVGHYE"/>
<sequence>MVEESHQSRPVLLHTHHLCYLPSGKPHFYTFVLLSRHGALVQAVTRCCHALLSLLPLVLSRLLCPSANTVDVLKVLELSEDMEGVSLEAGLCTSRKDREETDLSFKIDKKIQLSAPTKQLFPGWFSLLMTTVRASKGSQVFLLSIYDPQGTQQLGLEIGRSPVFLYEDHQGQPTPELYPTFRKVNLADGKWHRVAYSVEGQSVTLHLDCVEVETLELLRAHQPHVSTEGVSVFGTRLLDEYVFEGDIQQLLITDDPTSAQTYCQDYIPDCEAPLPYDSILTEAEEVKFQQQEHRDHISLV</sequence>
<keyword evidence="1" id="KW-0732">Signal</keyword>
<dbReference type="InterPro" id="IPR048287">
    <property type="entry name" value="TSPN-like_N"/>
</dbReference>
<dbReference type="InterPro" id="IPR001791">
    <property type="entry name" value="Laminin_G"/>
</dbReference>
<evidence type="ECO:0000259" key="3">
    <source>
        <dbReference type="SMART" id="SM00210"/>
    </source>
</evidence>
<evidence type="ECO:0000313" key="4">
    <source>
        <dbReference type="Ensembl" id="ENSCSEP00000003293.1"/>
    </source>
</evidence>
<reference evidence="4 5" key="1">
    <citation type="journal article" date="2014" name="Nat. Genet.">
        <title>Whole-genome sequence of a flatfish provides insights into ZW sex chromosome evolution and adaptation to a benthic lifestyle.</title>
        <authorList>
            <person name="Chen S."/>
            <person name="Zhang G."/>
            <person name="Shao C."/>
            <person name="Huang Q."/>
            <person name="Liu G."/>
            <person name="Zhang P."/>
            <person name="Song W."/>
            <person name="An N."/>
            <person name="Chalopin D."/>
            <person name="Volff J.N."/>
            <person name="Hong Y."/>
            <person name="Li Q."/>
            <person name="Sha Z."/>
            <person name="Zhou H."/>
            <person name="Xie M."/>
            <person name="Yu Q."/>
            <person name="Liu Y."/>
            <person name="Xiang H."/>
            <person name="Wang N."/>
            <person name="Wu K."/>
            <person name="Yang C."/>
            <person name="Zhou Q."/>
            <person name="Liao X."/>
            <person name="Yang L."/>
            <person name="Hu Q."/>
            <person name="Zhang J."/>
            <person name="Meng L."/>
            <person name="Jin L."/>
            <person name="Tian Y."/>
            <person name="Lian J."/>
            <person name="Yang J."/>
            <person name="Miao G."/>
            <person name="Liu S."/>
            <person name="Liang Z."/>
            <person name="Yan F."/>
            <person name="Li Y."/>
            <person name="Sun B."/>
            <person name="Zhang H."/>
            <person name="Zhang J."/>
            <person name="Zhu Y."/>
            <person name="Du M."/>
            <person name="Zhao Y."/>
            <person name="Schartl M."/>
            <person name="Tang Q."/>
            <person name="Wang J."/>
        </authorList>
    </citation>
    <scope>NUCLEOTIDE SEQUENCE</scope>
</reference>
<evidence type="ECO:0000256" key="2">
    <source>
        <dbReference type="ARBA" id="ARBA00022737"/>
    </source>
</evidence>
<organism evidence="4 5">
    <name type="scientific">Cynoglossus semilaevis</name>
    <name type="common">Tongue sole</name>
    <dbReference type="NCBI Taxonomy" id="244447"/>
    <lineage>
        <taxon>Eukaryota</taxon>
        <taxon>Metazoa</taxon>
        <taxon>Chordata</taxon>
        <taxon>Craniata</taxon>
        <taxon>Vertebrata</taxon>
        <taxon>Euteleostomi</taxon>
        <taxon>Actinopterygii</taxon>
        <taxon>Neopterygii</taxon>
        <taxon>Teleostei</taxon>
        <taxon>Neoteleostei</taxon>
        <taxon>Acanthomorphata</taxon>
        <taxon>Carangaria</taxon>
        <taxon>Pleuronectiformes</taxon>
        <taxon>Pleuronectoidei</taxon>
        <taxon>Cynoglossidae</taxon>
        <taxon>Cynoglossinae</taxon>
        <taxon>Cynoglossus</taxon>
    </lineage>
</organism>
<dbReference type="STRING" id="244447.ENSCSEP00000003293"/>
<keyword evidence="2" id="KW-0677">Repeat</keyword>
<dbReference type="SMART" id="SM00210">
    <property type="entry name" value="TSPN"/>
    <property type="match status" value="1"/>
</dbReference>
<feature type="domain" description="Thrombospondin-like N-terminal" evidence="3">
    <location>
        <begin position="69"/>
        <end position="256"/>
    </location>
</feature>
<evidence type="ECO:0000256" key="1">
    <source>
        <dbReference type="ARBA" id="ARBA00022729"/>
    </source>
</evidence>
<dbReference type="SUPFAM" id="SSF49899">
    <property type="entry name" value="Concanavalin A-like lectins/glucanases"/>
    <property type="match status" value="1"/>
</dbReference>
<name>A0A3P8UJA1_CYNSE</name>
<protein>
    <recommendedName>
        <fullName evidence="3">Thrombospondin-like N-terminal domain-containing protein</fullName>
    </recommendedName>
</protein>
<accession>A0A3P8UJA1</accession>
<reference evidence="4" key="2">
    <citation type="submission" date="2025-08" db="UniProtKB">
        <authorList>
            <consortium name="Ensembl"/>
        </authorList>
    </citation>
    <scope>IDENTIFICATION</scope>
</reference>
<proteinExistence type="predicted"/>
<reference evidence="4" key="3">
    <citation type="submission" date="2025-09" db="UniProtKB">
        <authorList>
            <consortium name="Ensembl"/>
        </authorList>
    </citation>
    <scope>IDENTIFICATION</scope>
</reference>
<dbReference type="Ensembl" id="ENSCSET00000003338.1">
    <property type="protein sequence ID" value="ENSCSEP00000003293.1"/>
    <property type="gene ID" value="ENSCSEG00000002149.1"/>
</dbReference>
<dbReference type="InParanoid" id="A0A3P8UJA1"/>
<dbReference type="InterPro" id="IPR013320">
    <property type="entry name" value="ConA-like_dom_sf"/>
</dbReference>
<dbReference type="Proteomes" id="UP000265120">
    <property type="component" value="Chromosome 9"/>
</dbReference>
<evidence type="ECO:0000313" key="5">
    <source>
        <dbReference type="Proteomes" id="UP000265120"/>
    </source>
</evidence>
<keyword evidence="5" id="KW-1185">Reference proteome</keyword>
<dbReference type="GeneTree" id="ENSGT00940000154535"/>